<dbReference type="KEGG" id="bww:bwei_3653"/>
<name>A0A0A0WP82_BACMY</name>
<protein>
    <recommendedName>
        <fullName evidence="2">ribonucleoside-diphosphate reductase</fullName>
        <ecNumber evidence="2">1.17.4.1</ecNumber>
    </recommendedName>
</protein>
<reference evidence="12 16" key="4">
    <citation type="submission" date="2017-01" db="EMBL/GenBank/DDBJ databases">
        <title>Bacillus cereus isolates.</title>
        <authorList>
            <person name="Beno S.M."/>
        </authorList>
    </citation>
    <scope>NUCLEOTIDE SEQUENCE [LARGE SCALE GENOMIC DNA]</scope>
    <source>
        <strain evidence="12 16">FSL W7-1108</strain>
    </source>
</reference>
<dbReference type="InterPro" id="IPR013346">
    <property type="entry name" value="NrdE_NrdA_C"/>
</dbReference>
<evidence type="ECO:0000313" key="16">
    <source>
        <dbReference type="Proteomes" id="UP000190696"/>
    </source>
</evidence>
<dbReference type="OMA" id="YTMNFIR"/>
<evidence type="ECO:0000256" key="8">
    <source>
        <dbReference type="ARBA" id="ARBA00023157"/>
    </source>
</evidence>
<evidence type="ECO:0000313" key="17">
    <source>
        <dbReference type="Proteomes" id="UP000194131"/>
    </source>
</evidence>
<reference evidence="14 18" key="2">
    <citation type="submission" date="2016-10" db="EMBL/GenBank/DDBJ databases">
        <title>Genome Sequence of Bacillus weihenstephanensis GM6LP.</title>
        <authorList>
            <person name="Poehlein A."/>
            <person name="Wemheuer F."/>
            <person name="Hollensteiner J."/>
            <person name="Wemheuer B."/>
        </authorList>
    </citation>
    <scope>NUCLEOTIDE SEQUENCE [LARGE SCALE GENOMIC DNA]</scope>
    <source>
        <strain evidence="14 18">GM6LP</strain>
    </source>
</reference>
<keyword evidence="5" id="KW-0067">ATP-binding</keyword>
<evidence type="ECO:0000256" key="5">
    <source>
        <dbReference type="ARBA" id="ARBA00022840"/>
    </source>
</evidence>
<keyword evidence="8" id="KW-1015">Disulfide bond</keyword>
<comment type="catalytic activity">
    <reaction evidence="9">
        <text>a 2'-deoxyribonucleoside 5'-diphosphate + [thioredoxin]-disulfide + H2O = a ribonucleoside 5'-diphosphate + [thioredoxin]-dithiol</text>
        <dbReference type="Rhea" id="RHEA:23252"/>
        <dbReference type="Rhea" id="RHEA-COMP:10698"/>
        <dbReference type="Rhea" id="RHEA-COMP:10700"/>
        <dbReference type="ChEBI" id="CHEBI:15377"/>
        <dbReference type="ChEBI" id="CHEBI:29950"/>
        <dbReference type="ChEBI" id="CHEBI:50058"/>
        <dbReference type="ChEBI" id="CHEBI:57930"/>
        <dbReference type="ChEBI" id="CHEBI:73316"/>
        <dbReference type="EC" id="1.17.4.1"/>
    </reaction>
</comment>
<dbReference type="GO" id="GO:0005524">
    <property type="term" value="F:ATP binding"/>
    <property type="evidence" value="ECO:0007669"/>
    <property type="project" value="UniProtKB-KW"/>
</dbReference>
<dbReference type="KEGG" id="bmyo:BG05_4545"/>
<dbReference type="GO" id="GO:0005971">
    <property type="term" value="C:ribonucleoside-diphosphate reductase complex"/>
    <property type="evidence" value="ECO:0007669"/>
    <property type="project" value="TreeGrafter"/>
</dbReference>
<evidence type="ECO:0000256" key="6">
    <source>
        <dbReference type="ARBA" id="ARBA00023002"/>
    </source>
</evidence>
<proteinExistence type="inferred from homology"/>
<dbReference type="SUPFAM" id="SSF51998">
    <property type="entry name" value="PFL-like glycyl radical enzymes"/>
    <property type="match status" value="1"/>
</dbReference>
<sequence>MQRKGAGAVYLNIFHWDIIEFLDTKKINADEKSRIQSLSIGIIVPSKFFELAEKNEPFHVFAPYTVFKEYGKHLDDIDIDEMYDELMSNPKVKKKPLDISARDMLIKIAMIQLESGYPYLMFKSNANNQHPLKDIGTVKMSNLCTEIFQLQETSEINDYGTEDIIRRDINCNLGSLNIVNVMENKEIREAVHAGMEALTAVSDMTIIPNAPTVKKANDELHSVGLGAMNLHGYLAKNKIAYESAEAKEFARTFFMMLNYYSIEKSMEIAKEKGETFKDFDKSDYANGTYFEKYETTDYSPVTEKIQQLFEGIHIPTKEDWTSLKEQVQKNGLYNSYRLAIAPTQSISYVQNATSSVMPIVSQIESRTYANATTYYPMPYLSKDTFWYYKSSYDMNQFKLIDLIAEVQEHIDQGISTILYVNSDISTRELARYYIYAHKKGLKSLYYTRTRKLSVEECVACTV</sequence>
<gene>
    <name evidence="14" type="primary">nrdE</name>
    <name evidence="14" type="ORF">BACWE_31810</name>
    <name evidence="12" type="ORF">BW900_05025</name>
    <name evidence="11" type="ORF">III_04014</name>
    <name evidence="13" type="ORF">S3E15_02547</name>
</gene>
<reference evidence="13 17" key="3">
    <citation type="submission" date="2016-12" db="EMBL/GenBank/DDBJ databases">
        <title>Genome Sequences of Twelve Sporeforming Bacillus Species Isolated from Foods.</title>
        <authorList>
            <person name="De Jong A."/>
            <person name="Holsappel S."/>
            <person name="Kuipers O.P."/>
        </authorList>
    </citation>
    <scope>NUCLEOTIDE SEQUENCE [LARGE SCALE GENOMIC DNA]</scope>
    <source>
        <strain evidence="13 17">S3E15</strain>
    </source>
</reference>
<dbReference type="Pfam" id="PF02867">
    <property type="entry name" value="Ribonuc_red_lgC"/>
    <property type="match status" value="1"/>
</dbReference>
<dbReference type="PROSITE" id="PS00089">
    <property type="entry name" value="RIBORED_LARGE"/>
    <property type="match status" value="1"/>
</dbReference>
<accession>A0A0A0WP82</accession>
<accession>A0A0B5SC25</accession>
<dbReference type="EC" id="1.17.4.1" evidence="2"/>
<evidence type="ECO:0000256" key="7">
    <source>
        <dbReference type="ARBA" id="ARBA00023116"/>
    </source>
</evidence>
<keyword evidence="7" id="KW-0215">Deoxyribonucleotide synthesis</keyword>
<evidence type="ECO:0000313" key="14">
    <source>
        <dbReference type="EMBL" id="PJN70141.1"/>
    </source>
</evidence>
<evidence type="ECO:0000256" key="2">
    <source>
        <dbReference type="ARBA" id="ARBA00012274"/>
    </source>
</evidence>
<comment type="caution">
    <text evidence="12">The sequence shown here is derived from an EMBL/GenBank/DDBJ whole genome shotgun (WGS) entry which is preliminary data.</text>
</comment>
<dbReference type="Proteomes" id="UP000190696">
    <property type="component" value="Unassembled WGS sequence"/>
</dbReference>
<dbReference type="PANTHER" id="PTHR11573">
    <property type="entry name" value="RIBONUCLEOSIDE-DIPHOSPHATE REDUCTASE LARGE CHAIN"/>
    <property type="match status" value="1"/>
</dbReference>
<keyword evidence="6 13" id="KW-0560">Oxidoreductase</keyword>
<dbReference type="Proteomes" id="UP000006976">
    <property type="component" value="Unassembled WGS sequence"/>
</dbReference>
<dbReference type="EMBL" id="MKZQ01000035">
    <property type="protein sequence ID" value="PJN70141.1"/>
    <property type="molecule type" value="Genomic_DNA"/>
</dbReference>
<dbReference type="InterPro" id="IPR039718">
    <property type="entry name" value="Rrm1"/>
</dbReference>
<dbReference type="Gene3D" id="1.10.1650.20">
    <property type="match status" value="1"/>
</dbReference>
<dbReference type="Proteomes" id="UP000236165">
    <property type="component" value="Unassembled WGS sequence"/>
</dbReference>
<evidence type="ECO:0000313" key="11">
    <source>
        <dbReference type="EMBL" id="EJR37145.1"/>
    </source>
</evidence>
<keyword evidence="4" id="KW-0547">Nucleotide-binding</keyword>
<dbReference type="AlphaFoldDB" id="A0A0A0WP82"/>
<dbReference type="FunFam" id="1.10.1650.20:FF:000002">
    <property type="entry name" value="Ribonucleoside-diphosphate reductase"/>
    <property type="match status" value="1"/>
</dbReference>
<dbReference type="Gene3D" id="3.20.70.20">
    <property type="match status" value="1"/>
</dbReference>
<evidence type="ECO:0000313" key="15">
    <source>
        <dbReference type="Proteomes" id="UP000006976"/>
    </source>
</evidence>
<organism evidence="12 16">
    <name type="scientific">Bacillus mycoides</name>
    <dbReference type="NCBI Taxonomy" id="1405"/>
    <lineage>
        <taxon>Bacteria</taxon>
        <taxon>Bacillati</taxon>
        <taxon>Bacillota</taxon>
        <taxon>Bacilli</taxon>
        <taxon>Bacillales</taxon>
        <taxon>Bacillaceae</taxon>
        <taxon>Bacillus</taxon>
        <taxon>Bacillus cereus group</taxon>
    </lineage>
</organism>
<dbReference type="EMBL" id="MRWU01000002">
    <property type="protein sequence ID" value="OSX96069.1"/>
    <property type="molecule type" value="Genomic_DNA"/>
</dbReference>
<evidence type="ECO:0000259" key="10">
    <source>
        <dbReference type="PROSITE" id="PS00089"/>
    </source>
</evidence>
<comment type="similarity">
    <text evidence="1">Belongs to the ribonucleoside diphosphate reductase large chain family.</text>
</comment>
<reference evidence="11 15" key="1">
    <citation type="submission" date="2012-04" db="EMBL/GenBank/DDBJ databases">
        <title>The Genome Sequence of Bacillus cereus VD078.</title>
        <authorList>
            <consortium name="The Broad Institute Genome Sequencing Platform"/>
            <consortium name="The Broad Institute Genome Sequencing Center for Infectious Disease"/>
            <person name="Feldgarden M."/>
            <person name="Van der Auwera G.A."/>
            <person name="Mahillon J."/>
            <person name="Duprez V."/>
            <person name="Timmery S."/>
            <person name="Mattelet C."/>
            <person name="Dierick K."/>
            <person name="Sun M."/>
            <person name="Yu Z."/>
            <person name="Zhu L."/>
            <person name="Hu X."/>
            <person name="Shank E.B."/>
            <person name="Swiecicka I."/>
            <person name="Hansen B.M."/>
            <person name="Andrup L."/>
            <person name="Young S.K."/>
            <person name="Zeng Q."/>
            <person name="Gargeya S."/>
            <person name="Fitzgerald M."/>
            <person name="Haas B."/>
            <person name="Abouelleil A."/>
            <person name="Alvarado L."/>
            <person name="Arachchi H.M."/>
            <person name="Berlin A."/>
            <person name="Chapman S.B."/>
            <person name="Goldberg J."/>
            <person name="Griggs A."/>
            <person name="Gujja S."/>
            <person name="Hansen M."/>
            <person name="Howarth C."/>
            <person name="Imamovic A."/>
            <person name="Larimer J."/>
            <person name="McCowen C."/>
            <person name="Montmayeur A."/>
            <person name="Murphy C."/>
            <person name="Neiman D."/>
            <person name="Pearson M."/>
            <person name="Priest M."/>
            <person name="Roberts A."/>
            <person name="Saif S."/>
            <person name="Shea T."/>
            <person name="Sisk P."/>
            <person name="Sykes S."/>
            <person name="Wortman J."/>
            <person name="Nusbaum C."/>
            <person name="Birren B."/>
        </authorList>
    </citation>
    <scope>NUCLEOTIDE SEQUENCE [LARGE SCALE GENOMIC DNA]</scope>
    <source>
        <strain evidence="11 15">VD078</strain>
    </source>
</reference>
<dbReference type="PRINTS" id="PR01183">
    <property type="entry name" value="RIBORDTASEM1"/>
</dbReference>
<evidence type="ECO:0000256" key="3">
    <source>
        <dbReference type="ARBA" id="ARBA00022533"/>
    </source>
</evidence>
<evidence type="ECO:0000256" key="4">
    <source>
        <dbReference type="ARBA" id="ARBA00022741"/>
    </source>
</evidence>
<dbReference type="PANTHER" id="PTHR11573:SF30">
    <property type="entry name" value="RIBONUCLEOSIDE-DIPHOSPHATE REDUCTASE 2 SUBUNIT ALPHA"/>
    <property type="match status" value="1"/>
</dbReference>
<dbReference type="EMBL" id="MUAI01000002">
    <property type="protein sequence ID" value="OOR07878.1"/>
    <property type="molecule type" value="Genomic_DNA"/>
</dbReference>
<keyword evidence="3" id="KW-0021">Allosteric enzyme</keyword>
<dbReference type="EMBL" id="AHEV01000023">
    <property type="protein sequence ID" value="EJR37145.1"/>
    <property type="molecule type" value="Genomic_DNA"/>
</dbReference>
<evidence type="ECO:0000256" key="1">
    <source>
        <dbReference type="ARBA" id="ARBA00010406"/>
    </source>
</evidence>
<dbReference type="NCBIfam" id="TIGR02506">
    <property type="entry name" value="NrdE_NrdA"/>
    <property type="match status" value="1"/>
</dbReference>
<evidence type="ECO:0000313" key="18">
    <source>
        <dbReference type="Proteomes" id="UP000236165"/>
    </source>
</evidence>
<dbReference type="InterPro" id="IPR000788">
    <property type="entry name" value="RNR_lg_C"/>
</dbReference>
<dbReference type="GO" id="GO:0009263">
    <property type="term" value="P:deoxyribonucleotide biosynthetic process"/>
    <property type="evidence" value="ECO:0007669"/>
    <property type="project" value="UniProtKB-KW"/>
</dbReference>
<accession>J8IF96</accession>
<evidence type="ECO:0000313" key="12">
    <source>
        <dbReference type="EMBL" id="OOR07878.1"/>
    </source>
</evidence>
<evidence type="ECO:0000256" key="9">
    <source>
        <dbReference type="ARBA" id="ARBA00047754"/>
    </source>
</evidence>
<evidence type="ECO:0000313" key="13">
    <source>
        <dbReference type="EMBL" id="OSX96069.1"/>
    </source>
</evidence>
<dbReference type="GO" id="GO:0004748">
    <property type="term" value="F:ribonucleoside-diphosphate reductase activity, thioredoxin disulfide as acceptor"/>
    <property type="evidence" value="ECO:0007669"/>
    <property type="project" value="UniProtKB-EC"/>
</dbReference>
<dbReference type="Proteomes" id="UP000194131">
    <property type="component" value="Unassembled WGS sequence"/>
</dbReference>
<feature type="domain" description="Ribonucleotide reductase large subunit" evidence="10">
    <location>
        <begin position="320"/>
        <end position="342"/>
    </location>
</feature>